<dbReference type="InterPro" id="IPR054765">
    <property type="entry name" value="SLBB_dom"/>
</dbReference>
<evidence type="ECO:0000256" key="13">
    <source>
        <dbReference type="ARBA" id="ARBA00023237"/>
    </source>
</evidence>
<dbReference type="Gene3D" id="3.30.1950.10">
    <property type="entry name" value="wza like domain"/>
    <property type="match status" value="1"/>
</dbReference>
<evidence type="ECO:0000256" key="2">
    <source>
        <dbReference type="ARBA" id="ARBA00009450"/>
    </source>
</evidence>
<keyword evidence="3" id="KW-0813">Transport</keyword>
<evidence type="ECO:0000256" key="10">
    <source>
        <dbReference type="ARBA" id="ARBA00023114"/>
    </source>
</evidence>
<feature type="domain" description="Polysaccharide export protein N-terminal" evidence="17">
    <location>
        <begin position="45"/>
        <end position="141"/>
    </location>
</feature>
<feature type="chain" id="PRO_5045617573" evidence="16">
    <location>
        <begin position="23"/>
        <end position="263"/>
    </location>
</feature>
<keyword evidence="12" id="KW-0564">Palmitate</keyword>
<feature type="transmembrane region" description="Helical" evidence="15">
    <location>
        <begin position="240"/>
        <end position="261"/>
    </location>
</feature>
<organism evidence="19 20">
    <name type="scientific">Flavobacterium ichthyis</name>
    <dbReference type="NCBI Taxonomy" id="2698827"/>
    <lineage>
        <taxon>Bacteria</taxon>
        <taxon>Pseudomonadati</taxon>
        <taxon>Bacteroidota</taxon>
        <taxon>Flavobacteriia</taxon>
        <taxon>Flavobacteriales</taxon>
        <taxon>Flavobacteriaceae</taxon>
        <taxon>Flavobacterium</taxon>
    </lineage>
</organism>
<evidence type="ECO:0000256" key="8">
    <source>
        <dbReference type="ARBA" id="ARBA00023047"/>
    </source>
</evidence>
<dbReference type="Pfam" id="PF22461">
    <property type="entry name" value="SLBB_2"/>
    <property type="match status" value="1"/>
</dbReference>
<evidence type="ECO:0000313" key="19">
    <source>
        <dbReference type="EMBL" id="NBL64802.1"/>
    </source>
</evidence>
<evidence type="ECO:0000256" key="5">
    <source>
        <dbReference type="ARBA" id="ARBA00022597"/>
    </source>
</evidence>
<evidence type="ECO:0000256" key="9">
    <source>
        <dbReference type="ARBA" id="ARBA00023065"/>
    </source>
</evidence>
<keyword evidence="13" id="KW-0998">Cell outer membrane</keyword>
<keyword evidence="10" id="KW-0626">Porin</keyword>
<evidence type="ECO:0000256" key="16">
    <source>
        <dbReference type="SAM" id="SignalP"/>
    </source>
</evidence>
<proteinExistence type="inferred from homology"/>
<name>A0ABW9Z7F8_9FLAO</name>
<sequence length="263" mass="28964">MRKIFVLCCLAIGVVFTSCVPAQDLIYLQKKNDGATAAVNPVALKPYRVQVNDVLSIKIKALDAALVEMFNTQPGGGGNQGQSTQQLYFDGYTVNDHGNIRIPVLGEVNVLGFTVEEIRAKIEKQLLDEYFNKVANIFVNVKLAGVRFTVNGEINSPGTQTLFQDRVTVLEAVANAGDITTVGNRKEVVIVRQYPQGTEMHSLDLTDAEVMNSPYYYVQPNDYIYVKPLKQKTWGTGTTGLQTLGLVMTMISLVTTVLLLINR</sequence>
<dbReference type="PANTHER" id="PTHR33619:SF3">
    <property type="entry name" value="POLYSACCHARIDE EXPORT PROTEIN GFCE-RELATED"/>
    <property type="match status" value="1"/>
</dbReference>
<reference evidence="20" key="1">
    <citation type="submission" date="2020-01" db="EMBL/GenBank/DDBJ databases">
        <title>Sphingomonas sp. strain CSW-10.</title>
        <authorList>
            <person name="Chen W.-M."/>
        </authorList>
    </citation>
    <scope>NUCLEOTIDE SEQUENCE [LARGE SCALE GENOMIC DNA]</scope>
    <source>
        <strain evidence="20">NST-5</strain>
    </source>
</reference>
<evidence type="ECO:0000256" key="14">
    <source>
        <dbReference type="ARBA" id="ARBA00023288"/>
    </source>
</evidence>
<feature type="signal peptide" evidence="16">
    <location>
        <begin position="1"/>
        <end position="22"/>
    </location>
</feature>
<dbReference type="Proteomes" id="UP000798602">
    <property type="component" value="Unassembled WGS sequence"/>
</dbReference>
<keyword evidence="7 16" id="KW-0732">Signal</keyword>
<evidence type="ECO:0000256" key="6">
    <source>
        <dbReference type="ARBA" id="ARBA00022692"/>
    </source>
</evidence>
<comment type="subcellular location">
    <subcellularLocation>
        <location evidence="1">Cell outer membrane</location>
        <topology evidence="1">Multi-pass membrane protein</topology>
    </subcellularLocation>
</comment>
<keyword evidence="9" id="KW-0406">Ion transport</keyword>
<evidence type="ECO:0000256" key="4">
    <source>
        <dbReference type="ARBA" id="ARBA00022452"/>
    </source>
</evidence>
<feature type="domain" description="SLBB" evidence="18">
    <location>
        <begin position="147"/>
        <end position="226"/>
    </location>
</feature>
<dbReference type="RefSeq" id="WP_166536630.1">
    <property type="nucleotide sequence ID" value="NZ_JAABLM010000006.1"/>
</dbReference>
<keyword evidence="20" id="KW-1185">Reference proteome</keyword>
<evidence type="ECO:0000256" key="1">
    <source>
        <dbReference type="ARBA" id="ARBA00004571"/>
    </source>
</evidence>
<evidence type="ECO:0000259" key="17">
    <source>
        <dbReference type="Pfam" id="PF02563"/>
    </source>
</evidence>
<evidence type="ECO:0000256" key="11">
    <source>
        <dbReference type="ARBA" id="ARBA00023136"/>
    </source>
</evidence>
<dbReference type="Pfam" id="PF02563">
    <property type="entry name" value="Poly_export"/>
    <property type="match status" value="1"/>
</dbReference>
<evidence type="ECO:0000259" key="18">
    <source>
        <dbReference type="Pfam" id="PF22461"/>
    </source>
</evidence>
<evidence type="ECO:0000256" key="15">
    <source>
        <dbReference type="SAM" id="Phobius"/>
    </source>
</evidence>
<keyword evidence="11 15" id="KW-0472">Membrane</keyword>
<dbReference type="Gene3D" id="3.10.560.10">
    <property type="entry name" value="Outer membrane lipoprotein wza domain like"/>
    <property type="match status" value="2"/>
</dbReference>
<protein>
    <submittedName>
        <fullName evidence="19">Sugar transporter</fullName>
    </submittedName>
</protein>
<dbReference type="InterPro" id="IPR003715">
    <property type="entry name" value="Poly_export_N"/>
</dbReference>
<dbReference type="InterPro" id="IPR049712">
    <property type="entry name" value="Poly_export"/>
</dbReference>
<evidence type="ECO:0000256" key="3">
    <source>
        <dbReference type="ARBA" id="ARBA00022448"/>
    </source>
</evidence>
<gene>
    <name evidence="19" type="ORF">GV828_06260</name>
</gene>
<accession>A0ABW9Z7F8</accession>
<dbReference type="PANTHER" id="PTHR33619">
    <property type="entry name" value="POLYSACCHARIDE EXPORT PROTEIN GFCE-RELATED"/>
    <property type="match status" value="1"/>
</dbReference>
<keyword evidence="6 15" id="KW-0812">Transmembrane</keyword>
<comment type="similarity">
    <text evidence="2">Belongs to the BexD/CtrA/VexA family.</text>
</comment>
<keyword evidence="14" id="KW-0449">Lipoprotein</keyword>
<evidence type="ECO:0000313" key="20">
    <source>
        <dbReference type="Proteomes" id="UP000798602"/>
    </source>
</evidence>
<keyword evidence="8" id="KW-0625">Polysaccharide transport</keyword>
<comment type="caution">
    <text evidence="19">The sequence shown here is derived from an EMBL/GenBank/DDBJ whole genome shotgun (WGS) entry which is preliminary data.</text>
</comment>
<evidence type="ECO:0000256" key="12">
    <source>
        <dbReference type="ARBA" id="ARBA00023139"/>
    </source>
</evidence>
<keyword evidence="15" id="KW-1133">Transmembrane helix</keyword>
<dbReference type="PROSITE" id="PS51257">
    <property type="entry name" value="PROKAR_LIPOPROTEIN"/>
    <property type="match status" value="1"/>
</dbReference>
<keyword evidence="5 19" id="KW-0762">Sugar transport</keyword>
<dbReference type="EMBL" id="JAABLM010000006">
    <property type="protein sequence ID" value="NBL64802.1"/>
    <property type="molecule type" value="Genomic_DNA"/>
</dbReference>
<evidence type="ECO:0000256" key="7">
    <source>
        <dbReference type="ARBA" id="ARBA00022729"/>
    </source>
</evidence>
<keyword evidence="4" id="KW-1134">Transmembrane beta strand</keyword>